<keyword evidence="8" id="KW-1185">Reference proteome</keyword>
<keyword evidence="2" id="KW-0413">Isomerase</keyword>
<dbReference type="PANTHER" id="PTHR21600">
    <property type="entry name" value="MITOCHONDRIAL RNA PSEUDOURIDINE SYNTHASE"/>
    <property type="match status" value="1"/>
</dbReference>
<proteinExistence type="predicted"/>
<dbReference type="InterPro" id="IPR002942">
    <property type="entry name" value="S4_RNA-bd"/>
</dbReference>
<evidence type="ECO:0000256" key="4">
    <source>
        <dbReference type="ARBA" id="ARBA00033164"/>
    </source>
</evidence>
<dbReference type="CDD" id="cd02869">
    <property type="entry name" value="PseudoU_synth_RluA_like"/>
    <property type="match status" value="1"/>
</dbReference>
<protein>
    <recommendedName>
        <fullName evidence="3">RNA pseudouridylate synthase</fullName>
    </recommendedName>
    <alternativeName>
        <fullName evidence="4">RNA-uridine isomerase</fullName>
    </alternativeName>
</protein>
<dbReference type="RefSeq" id="WP_216242340.1">
    <property type="nucleotide sequence ID" value="NZ_JABACJ020000012.1"/>
</dbReference>
<dbReference type="Pfam" id="PF01479">
    <property type="entry name" value="S4"/>
    <property type="match status" value="1"/>
</dbReference>
<evidence type="ECO:0000256" key="1">
    <source>
        <dbReference type="ARBA" id="ARBA00000073"/>
    </source>
</evidence>
<evidence type="ECO:0000256" key="5">
    <source>
        <dbReference type="PROSITE-ProRule" id="PRU00182"/>
    </source>
</evidence>
<evidence type="ECO:0000256" key="3">
    <source>
        <dbReference type="ARBA" id="ARBA00031870"/>
    </source>
</evidence>
<dbReference type="CDD" id="cd00165">
    <property type="entry name" value="S4"/>
    <property type="match status" value="1"/>
</dbReference>
<reference evidence="7 8" key="1">
    <citation type="submission" date="2021-06" db="EMBL/GenBank/DDBJ databases">
        <title>Faecalicatena sp. nov. isolated from porcine feces.</title>
        <authorList>
            <person name="Oh B.S."/>
            <person name="Lee J.H."/>
        </authorList>
    </citation>
    <scope>NUCLEOTIDE SEQUENCE [LARGE SCALE GENOMIC DNA]</scope>
    <source>
        <strain evidence="7 8">AGMB00832</strain>
    </source>
</reference>
<sequence length="327" mass="36506">MQQIIINANEAGQRLDKLLAKYLREAPKSFLYKMLRKKNITLNGKKASGNEKLNPGDEVKLFLSDETIEKFSGSPVKMPVEHKGKGEKLDIIYEDSNILLINKPAGMLSQKAADTDVSVVEHLISYLLSSGQLTEAQMRTFKPSVCNRLDRNTSGMIAAGKSLAGLQELSRLFKDRTLGKYYLCLTQGQVKESSRICGFLKKDEKTNQVCILKTEEPGSVPIETEYRPQKIGDGVTLIEVHLITGKTHQIRAHLASVGHPIVGDHKYGDKRVNARYREAYGLKHQLLHAYRLVFPSLDGALSNLSNKEFTAALPQEFQKIARDKGVL</sequence>
<dbReference type="Proteomes" id="UP000723714">
    <property type="component" value="Unassembled WGS sequence"/>
</dbReference>
<organism evidence="7 8">
    <name type="scientific">Faecalicatena faecalis</name>
    <dbReference type="NCBI Taxonomy" id="2726362"/>
    <lineage>
        <taxon>Bacteria</taxon>
        <taxon>Bacillati</taxon>
        <taxon>Bacillota</taxon>
        <taxon>Clostridia</taxon>
        <taxon>Lachnospirales</taxon>
        <taxon>Lachnospiraceae</taxon>
        <taxon>Faecalicatena</taxon>
    </lineage>
</organism>
<gene>
    <name evidence="7" type="ORF">HGO97_013015</name>
</gene>
<keyword evidence="5" id="KW-0694">RNA-binding</keyword>
<feature type="domain" description="RNA-binding S4" evidence="6">
    <location>
        <begin position="13"/>
        <end position="73"/>
    </location>
</feature>
<dbReference type="SMART" id="SM00363">
    <property type="entry name" value="S4"/>
    <property type="match status" value="1"/>
</dbReference>
<dbReference type="EMBL" id="JABACJ020000012">
    <property type="protein sequence ID" value="MBU3876727.1"/>
    <property type="molecule type" value="Genomic_DNA"/>
</dbReference>
<dbReference type="Pfam" id="PF00849">
    <property type="entry name" value="PseudoU_synth_2"/>
    <property type="match status" value="1"/>
</dbReference>
<dbReference type="InterPro" id="IPR050188">
    <property type="entry name" value="RluA_PseudoU_synthase"/>
</dbReference>
<evidence type="ECO:0000313" key="7">
    <source>
        <dbReference type="EMBL" id="MBU3876727.1"/>
    </source>
</evidence>
<dbReference type="PROSITE" id="PS50889">
    <property type="entry name" value="S4"/>
    <property type="match status" value="1"/>
</dbReference>
<name>A0ABS6D550_9FIRM</name>
<comment type="caution">
    <text evidence="7">The sequence shown here is derived from an EMBL/GenBank/DDBJ whole genome shotgun (WGS) entry which is preliminary data.</text>
</comment>
<accession>A0ABS6D550</accession>
<evidence type="ECO:0000259" key="6">
    <source>
        <dbReference type="SMART" id="SM00363"/>
    </source>
</evidence>
<dbReference type="InterPro" id="IPR006145">
    <property type="entry name" value="PsdUridine_synth_RsuA/RluA"/>
</dbReference>
<evidence type="ECO:0000313" key="8">
    <source>
        <dbReference type="Proteomes" id="UP000723714"/>
    </source>
</evidence>
<comment type="catalytic activity">
    <reaction evidence="1">
        <text>a uridine in RNA = a pseudouridine in RNA</text>
        <dbReference type="Rhea" id="RHEA:48348"/>
        <dbReference type="Rhea" id="RHEA-COMP:12068"/>
        <dbReference type="Rhea" id="RHEA-COMP:12069"/>
        <dbReference type="ChEBI" id="CHEBI:65314"/>
        <dbReference type="ChEBI" id="CHEBI:65315"/>
    </reaction>
</comment>
<evidence type="ECO:0000256" key="2">
    <source>
        <dbReference type="ARBA" id="ARBA00023235"/>
    </source>
</evidence>